<proteinExistence type="predicted"/>
<organism evidence="2 3">
    <name type="scientific">Coemansia thaxteri</name>
    <dbReference type="NCBI Taxonomy" id="2663907"/>
    <lineage>
        <taxon>Eukaryota</taxon>
        <taxon>Fungi</taxon>
        <taxon>Fungi incertae sedis</taxon>
        <taxon>Zoopagomycota</taxon>
        <taxon>Kickxellomycotina</taxon>
        <taxon>Kickxellomycetes</taxon>
        <taxon>Kickxellales</taxon>
        <taxon>Kickxellaceae</taxon>
        <taxon>Coemansia</taxon>
    </lineage>
</organism>
<dbReference type="PANTHER" id="PTHR13464:SF0">
    <property type="entry name" value="SAP30-BINDING PROTEIN"/>
    <property type="match status" value="1"/>
</dbReference>
<keyword evidence="3" id="KW-1185">Reference proteome</keyword>
<protein>
    <submittedName>
        <fullName evidence="2">SAP30-binding protein</fullName>
    </submittedName>
</protein>
<dbReference type="AlphaFoldDB" id="A0A9W8EIV1"/>
<comment type="caution">
    <text evidence="2">The sequence shown here is derived from an EMBL/GenBank/DDBJ whole genome shotgun (WGS) entry which is preliminary data.</text>
</comment>
<dbReference type="OrthoDB" id="1714508at2759"/>
<feature type="region of interest" description="Disordered" evidence="1">
    <location>
        <begin position="222"/>
        <end position="283"/>
    </location>
</feature>
<feature type="compositionally biased region" description="Polar residues" evidence="1">
    <location>
        <begin position="223"/>
        <end position="238"/>
    </location>
</feature>
<dbReference type="PANTHER" id="PTHR13464">
    <property type="entry name" value="TRANSCRIPTIONAL REGULATOR PROTEIN HCNGP"/>
    <property type="match status" value="1"/>
</dbReference>
<feature type="region of interest" description="Disordered" evidence="1">
    <location>
        <begin position="1"/>
        <end position="57"/>
    </location>
</feature>
<sequence length="303" mass="32944">MESESNALLTALGGYDSEQSNSDDELSSGAKAIYPRRPPPSLSESDDGCSQYSASEDVESERAIYDGKIPESKSLDLTLETAAGMGATAIDLAAYEKIRHDLDVLLGCDQVADTNLLLDAAECPESLQAKFTHWYELKQQGANFNETLMRNKTFRNPNIYRWLVDHLKLEEAGSNMASDGLSPTQLRKDFTAQGLAEEQERRAREVAARKSSEAAAGTLRKMTFTSAGSIPERPSSSSGRDDFKVNRYSRSAVAQPHAQTSTSALSACDRPPPIGGTQNSKSIDDAIQRAKLIAQHLARAKNP</sequence>
<gene>
    <name evidence="2" type="primary">SAP30BP</name>
    <name evidence="2" type="ORF">H4R26_003762</name>
</gene>
<name>A0A9W8EIV1_9FUNG</name>
<accession>A0A9W8EIV1</accession>
<dbReference type="InterPro" id="IPR012479">
    <property type="entry name" value="SAP30BP"/>
</dbReference>
<dbReference type="GO" id="GO:0006355">
    <property type="term" value="P:regulation of DNA-templated transcription"/>
    <property type="evidence" value="ECO:0007669"/>
    <property type="project" value="InterPro"/>
</dbReference>
<dbReference type="EMBL" id="JANBQF010000332">
    <property type="protein sequence ID" value="KAJ2002134.1"/>
    <property type="molecule type" value="Genomic_DNA"/>
</dbReference>
<reference evidence="2" key="1">
    <citation type="submission" date="2022-07" db="EMBL/GenBank/DDBJ databases">
        <title>Phylogenomic reconstructions and comparative analyses of Kickxellomycotina fungi.</title>
        <authorList>
            <person name="Reynolds N.K."/>
            <person name="Stajich J.E."/>
            <person name="Barry K."/>
            <person name="Grigoriev I.V."/>
            <person name="Crous P."/>
            <person name="Smith M.E."/>
        </authorList>
    </citation>
    <scope>NUCLEOTIDE SEQUENCE</scope>
    <source>
        <strain evidence="2">IMI 214461</strain>
    </source>
</reference>
<evidence type="ECO:0000256" key="1">
    <source>
        <dbReference type="SAM" id="MobiDB-lite"/>
    </source>
</evidence>
<evidence type="ECO:0000313" key="3">
    <source>
        <dbReference type="Proteomes" id="UP001150907"/>
    </source>
</evidence>
<dbReference type="Proteomes" id="UP001150907">
    <property type="component" value="Unassembled WGS sequence"/>
</dbReference>
<dbReference type="GO" id="GO:0005634">
    <property type="term" value="C:nucleus"/>
    <property type="evidence" value="ECO:0007669"/>
    <property type="project" value="TreeGrafter"/>
</dbReference>
<dbReference type="Pfam" id="PF07818">
    <property type="entry name" value="HCNGP"/>
    <property type="match status" value="1"/>
</dbReference>
<evidence type="ECO:0000313" key="2">
    <source>
        <dbReference type="EMBL" id="KAJ2002134.1"/>
    </source>
</evidence>